<dbReference type="Proteomes" id="UP000009168">
    <property type="component" value="Unassembled WGS sequence"/>
</dbReference>
<dbReference type="GeneID" id="7824228"/>
<protein>
    <recommendedName>
        <fullName evidence="3">DNA topoisomerase (ATP-hydrolyzing)</fullName>
        <ecNumber evidence="3">5.6.2.2</ecNumber>
    </recommendedName>
</protein>
<dbReference type="PRINTS" id="PR00418">
    <property type="entry name" value="TPI2FAMILY"/>
</dbReference>
<dbReference type="InterPro" id="IPR036890">
    <property type="entry name" value="HATPase_C_sf"/>
</dbReference>
<evidence type="ECO:0000256" key="5">
    <source>
        <dbReference type="ARBA" id="ARBA00023125"/>
    </source>
</evidence>
<dbReference type="Gene3D" id="3.30.565.10">
    <property type="entry name" value="Histidine kinase-like ATPase, C-terminal domain"/>
    <property type="match status" value="1"/>
</dbReference>
<gene>
    <name evidence="7" type="ORF">TTHERM_00192100</name>
</gene>
<dbReference type="EC" id="5.6.2.2" evidence="3"/>
<evidence type="ECO:0000256" key="2">
    <source>
        <dbReference type="ARBA" id="ARBA00001946"/>
    </source>
</evidence>
<dbReference type="eggNOG" id="KOG0355">
    <property type="taxonomic scope" value="Eukaryota"/>
</dbReference>
<organism evidence="7 8">
    <name type="scientific">Tetrahymena thermophila (strain SB210)</name>
    <dbReference type="NCBI Taxonomy" id="312017"/>
    <lineage>
        <taxon>Eukaryota</taxon>
        <taxon>Sar</taxon>
        <taxon>Alveolata</taxon>
        <taxon>Ciliophora</taxon>
        <taxon>Intramacronucleata</taxon>
        <taxon>Oligohymenophorea</taxon>
        <taxon>Hymenostomatida</taxon>
        <taxon>Tetrahymenina</taxon>
        <taxon>Tetrahymenidae</taxon>
        <taxon>Tetrahymena</taxon>
    </lineage>
</organism>
<dbReference type="AlphaFoldDB" id="I7MJQ8"/>
<dbReference type="STRING" id="312017.I7MJQ8"/>
<sequence length="272" mass="31585">MQNQYKQMKFELHVRQCADMYIGSIQPEEIMTPIYSKNQENQITLEYKKVKIIPGLLTVIGEILTNARDVIFQQRKQKKGIQIYLDFDEIEGEIVLKTVGKGIPIEKQDNIFIPELIFSHERTSSNYQNTNLNDPKLTGGKNGYGAKLTNVLSEYFEVETKYDNLIFKQLHYEGNTKHSEPQITHVKINNNKQKKDNIQSKDKNNIIIPGQQLQKNIISFVNGLPQNGGTHVNFINQIIKQDQLIKNLNVQDQDELEVMKQLGKQYRFFIEN</sequence>
<dbReference type="PANTHER" id="PTHR10169:SF38">
    <property type="entry name" value="DNA TOPOISOMERASE 2"/>
    <property type="match status" value="1"/>
</dbReference>
<dbReference type="GO" id="GO:0003677">
    <property type="term" value="F:DNA binding"/>
    <property type="evidence" value="ECO:0007669"/>
    <property type="project" value="UniProtKB-KW"/>
</dbReference>
<name>I7MJQ8_TETTS</name>
<keyword evidence="6" id="KW-0413">Isomerase</keyword>
<dbReference type="SMR" id="I7MJQ8"/>
<keyword evidence="8" id="KW-1185">Reference proteome</keyword>
<keyword evidence="5" id="KW-0238">DNA-binding</keyword>
<dbReference type="SUPFAM" id="SSF55874">
    <property type="entry name" value="ATPase domain of HSP90 chaperone/DNA topoisomerase II/histidine kinase"/>
    <property type="match status" value="1"/>
</dbReference>
<evidence type="ECO:0000256" key="3">
    <source>
        <dbReference type="ARBA" id="ARBA00012895"/>
    </source>
</evidence>
<dbReference type="GO" id="GO:0000819">
    <property type="term" value="P:sister chromatid segregation"/>
    <property type="evidence" value="ECO:0007669"/>
    <property type="project" value="TreeGrafter"/>
</dbReference>
<dbReference type="InterPro" id="IPR050634">
    <property type="entry name" value="DNA_Topoisomerase_II"/>
</dbReference>
<dbReference type="PANTHER" id="PTHR10169">
    <property type="entry name" value="DNA TOPOISOMERASE/GYRASE"/>
    <property type="match status" value="1"/>
</dbReference>
<dbReference type="EMBL" id="GG662693">
    <property type="protein sequence ID" value="EAR96541.2"/>
    <property type="molecule type" value="Genomic_DNA"/>
</dbReference>
<dbReference type="RefSeq" id="XP_001016786.2">
    <property type="nucleotide sequence ID" value="XM_001016786.2"/>
</dbReference>
<evidence type="ECO:0000256" key="4">
    <source>
        <dbReference type="ARBA" id="ARBA00023029"/>
    </source>
</evidence>
<comment type="catalytic activity">
    <reaction evidence="1">
        <text>ATP-dependent breakage, passage and rejoining of double-stranded DNA.</text>
        <dbReference type="EC" id="5.6.2.2"/>
    </reaction>
</comment>
<keyword evidence="4" id="KW-0799">Topoisomerase</keyword>
<dbReference type="OrthoDB" id="276498at2759"/>
<dbReference type="GO" id="GO:0003918">
    <property type="term" value="F:DNA topoisomerase type II (double strand cut, ATP-hydrolyzing) activity"/>
    <property type="evidence" value="ECO:0007669"/>
    <property type="project" value="UniProtKB-EC"/>
</dbReference>
<reference evidence="8" key="1">
    <citation type="journal article" date="2006" name="PLoS Biol.">
        <title>Macronuclear genome sequence of the ciliate Tetrahymena thermophila, a model eukaryote.</title>
        <authorList>
            <person name="Eisen J.A."/>
            <person name="Coyne R.S."/>
            <person name="Wu M."/>
            <person name="Wu D."/>
            <person name="Thiagarajan M."/>
            <person name="Wortman J.R."/>
            <person name="Badger J.H."/>
            <person name="Ren Q."/>
            <person name="Amedeo P."/>
            <person name="Jones K.M."/>
            <person name="Tallon L.J."/>
            <person name="Delcher A.L."/>
            <person name="Salzberg S.L."/>
            <person name="Silva J.C."/>
            <person name="Haas B.J."/>
            <person name="Majoros W.H."/>
            <person name="Farzad M."/>
            <person name="Carlton J.M."/>
            <person name="Smith R.K. Jr."/>
            <person name="Garg J."/>
            <person name="Pearlman R.E."/>
            <person name="Karrer K.M."/>
            <person name="Sun L."/>
            <person name="Manning G."/>
            <person name="Elde N.C."/>
            <person name="Turkewitz A.P."/>
            <person name="Asai D.J."/>
            <person name="Wilkes D.E."/>
            <person name="Wang Y."/>
            <person name="Cai H."/>
            <person name="Collins K."/>
            <person name="Stewart B.A."/>
            <person name="Lee S.R."/>
            <person name="Wilamowska K."/>
            <person name="Weinberg Z."/>
            <person name="Ruzzo W.L."/>
            <person name="Wloga D."/>
            <person name="Gaertig J."/>
            <person name="Frankel J."/>
            <person name="Tsao C.-C."/>
            <person name="Gorovsky M.A."/>
            <person name="Keeling P.J."/>
            <person name="Waller R.F."/>
            <person name="Patron N.J."/>
            <person name="Cherry J.M."/>
            <person name="Stover N.A."/>
            <person name="Krieger C.J."/>
            <person name="del Toro C."/>
            <person name="Ryder H.F."/>
            <person name="Williamson S.C."/>
            <person name="Barbeau R.A."/>
            <person name="Hamilton E.P."/>
            <person name="Orias E."/>
        </authorList>
    </citation>
    <scope>NUCLEOTIDE SEQUENCE [LARGE SCALE GENOMIC DNA]</scope>
    <source>
        <strain evidence="8">SB210</strain>
    </source>
</reference>
<accession>I7MJQ8</accession>
<dbReference type="KEGG" id="tet:TTHERM_00192100"/>
<evidence type="ECO:0000313" key="8">
    <source>
        <dbReference type="Proteomes" id="UP000009168"/>
    </source>
</evidence>
<dbReference type="GO" id="GO:0000712">
    <property type="term" value="P:resolution of meiotic recombination intermediates"/>
    <property type="evidence" value="ECO:0007669"/>
    <property type="project" value="TreeGrafter"/>
</dbReference>
<proteinExistence type="predicted"/>
<evidence type="ECO:0000256" key="6">
    <source>
        <dbReference type="ARBA" id="ARBA00023235"/>
    </source>
</evidence>
<evidence type="ECO:0000313" key="7">
    <source>
        <dbReference type="EMBL" id="EAR96541.2"/>
    </source>
</evidence>
<comment type="cofactor">
    <cofactor evidence="2">
        <name>Mg(2+)</name>
        <dbReference type="ChEBI" id="CHEBI:18420"/>
    </cofactor>
</comment>
<evidence type="ECO:0000256" key="1">
    <source>
        <dbReference type="ARBA" id="ARBA00000185"/>
    </source>
</evidence>
<dbReference type="InParanoid" id="I7MJQ8"/>
<dbReference type="GO" id="GO:0005634">
    <property type="term" value="C:nucleus"/>
    <property type="evidence" value="ECO:0007669"/>
    <property type="project" value="TreeGrafter"/>
</dbReference>